<protein>
    <submittedName>
        <fullName evidence="1">Uncharacterized protein</fullName>
    </submittedName>
</protein>
<sequence length="542" mass="63689">MDYMFMTRPFWLEMSIPQGVVQNKYYEYFGDKALVLDNRREAINFLSRVIAKMQSQMTDYMKGNNVCYLIKDLYKILDEVFHFYIRQKEARNEMCKINLQNTDVVEVFEDNRNKACNVIDSVNLWLENCLLYQDRAENLRETTFDMNNELFVEMYIYGVASQALSLLSMSRKFGERALFTGIKVNPNMDTPLDVIKYHPVIYFNTALTGNQNVLMHDSELSKADEANFGEGFRATYDLTFINSLRIMSTFQADMLHGGKYAMTVIDKSQFISEVNRYSDGLIDGEKFFDAFVLTKEKIQSQVKNNEPIVWIMKANKYRHELRPFICLQNNRVYISYCAMEQAKRLWSSIFLNGGMCYSNSKDELTRAIEKRNEELSDRLVDVLREKLRSHYVPKVDEIDVRYDRIFGEKEADYGDYDILFYEEESKQLFLIEAKFFSDSLNNSGIISDYEKMFKKNGYYEHCRGRYDLVMSEKDKIKKYLGLESSDEVFAHFLFVSSKPLEIEFQDDDQVVAFPCLSIFDKYVEGKLLPEQGDIPVRPIHKL</sequence>
<evidence type="ECO:0000313" key="2">
    <source>
        <dbReference type="Proteomes" id="UP000768462"/>
    </source>
</evidence>
<dbReference type="Proteomes" id="UP000768462">
    <property type="component" value="Unassembled WGS sequence"/>
</dbReference>
<dbReference type="AlphaFoldDB" id="A0A927ZR15"/>
<accession>A0A927ZR15</accession>
<organism evidence="1 2">
    <name type="scientific">Clostridium sulfidigenes</name>
    <dbReference type="NCBI Taxonomy" id="318464"/>
    <lineage>
        <taxon>Bacteria</taxon>
        <taxon>Bacillati</taxon>
        <taxon>Bacillota</taxon>
        <taxon>Clostridia</taxon>
        <taxon>Eubacteriales</taxon>
        <taxon>Clostridiaceae</taxon>
        <taxon>Clostridium</taxon>
    </lineage>
</organism>
<reference evidence="1" key="1">
    <citation type="submission" date="2019-04" db="EMBL/GenBank/DDBJ databases">
        <title>Evolution of Biomass-Degrading Anaerobic Consortia Revealed by Metagenomics.</title>
        <authorList>
            <person name="Peng X."/>
        </authorList>
    </citation>
    <scope>NUCLEOTIDE SEQUENCE</scope>
    <source>
        <strain evidence="1">SIG254</strain>
    </source>
</reference>
<name>A0A927ZR15_9CLOT</name>
<gene>
    <name evidence="1" type="ORF">E7215_17265</name>
</gene>
<comment type="caution">
    <text evidence="1">The sequence shown here is derived from an EMBL/GenBank/DDBJ whole genome shotgun (WGS) entry which is preliminary data.</text>
</comment>
<proteinExistence type="predicted"/>
<evidence type="ECO:0000313" key="1">
    <source>
        <dbReference type="EMBL" id="MBE6061890.1"/>
    </source>
</evidence>
<dbReference type="EMBL" id="SVCM01000209">
    <property type="protein sequence ID" value="MBE6061890.1"/>
    <property type="molecule type" value="Genomic_DNA"/>
</dbReference>